<accession>A0A2J6SPG7</accession>
<dbReference type="EMBL" id="KZ613895">
    <property type="protein sequence ID" value="PMD52654.1"/>
    <property type="molecule type" value="Genomic_DNA"/>
</dbReference>
<evidence type="ECO:0000256" key="1">
    <source>
        <dbReference type="SAM" id="MobiDB-lite"/>
    </source>
</evidence>
<dbReference type="Proteomes" id="UP000235371">
    <property type="component" value="Unassembled WGS sequence"/>
</dbReference>
<gene>
    <name evidence="2" type="ORF">K444DRAFT_187271</name>
</gene>
<evidence type="ECO:0000313" key="3">
    <source>
        <dbReference type="Proteomes" id="UP000235371"/>
    </source>
</evidence>
<dbReference type="RefSeq" id="XP_024729558.1">
    <property type="nucleotide sequence ID" value="XM_024870895.1"/>
</dbReference>
<dbReference type="GeneID" id="36578977"/>
<feature type="compositionally biased region" description="Basic residues" evidence="1">
    <location>
        <begin position="1"/>
        <end position="11"/>
    </location>
</feature>
<dbReference type="InParanoid" id="A0A2J6SPG7"/>
<protein>
    <submittedName>
        <fullName evidence="2">Uncharacterized protein</fullName>
    </submittedName>
</protein>
<keyword evidence="3" id="KW-1185">Reference proteome</keyword>
<feature type="compositionally biased region" description="Pro residues" evidence="1">
    <location>
        <begin position="57"/>
        <end position="67"/>
    </location>
</feature>
<name>A0A2J6SPG7_9HELO</name>
<reference evidence="2 3" key="1">
    <citation type="submission" date="2016-04" db="EMBL/GenBank/DDBJ databases">
        <title>A degradative enzymes factory behind the ericoid mycorrhizal symbiosis.</title>
        <authorList>
            <consortium name="DOE Joint Genome Institute"/>
            <person name="Martino E."/>
            <person name="Morin E."/>
            <person name="Grelet G."/>
            <person name="Kuo A."/>
            <person name="Kohler A."/>
            <person name="Daghino S."/>
            <person name="Barry K."/>
            <person name="Choi C."/>
            <person name="Cichocki N."/>
            <person name="Clum A."/>
            <person name="Copeland A."/>
            <person name="Hainaut M."/>
            <person name="Haridas S."/>
            <person name="Labutti K."/>
            <person name="Lindquist E."/>
            <person name="Lipzen A."/>
            <person name="Khouja H.-R."/>
            <person name="Murat C."/>
            <person name="Ohm R."/>
            <person name="Olson A."/>
            <person name="Spatafora J."/>
            <person name="Veneault-Fourrey C."/>
            <person name="Henrissat B."/>
            <person name="Grigoriev I."/>
            <person name="Martin F."/>
            <person name="Perotto S."/>
        </authorList>
    </citation>
    <scope>NUCLEOTIDE SEQUENCE [LARGE SCALE GENOMIC DNA]</scope>
    <source>
        <strain evidence="2 3">E</strain>
    </source>
</reference>
<proteinExistence type="predicted"/>
<dbReference type="OrthoDB" id="10665481at2759"/>
<sequence length="216" mass="23719">MWNCRGKRQRQIRGIPASRPAGTRSRTGHPASSDRSSAAMEYVQRLVSPLATHRPPSRIPRPQPQPLAPSLRTAPVCSNVWTPASRVPPRSLSLWTASRRHLQCDLSEAERSGSSTSSSHEDSTMFLHARLDRGEKIPARRCAGDDPALAMIGRVCRGWPRCQQIHATCAMLHGRQEGETRDESGERRSQVLFVPGVPYILTSKPAAGELSSGLCV</sequence>
<dbReference type="AlphaFoldDB" id="A0A2J6SPG7"/>
<evidence type="ECO:0000313" key="2">
    <source>
        <dbReference type="EMBL" id="PMD52654.1"/>
    </source>
</evidence>
<feature type="region of interest" description="Disordered" evidence="1">
    <location>
        <begin position="1"/>
        <end position="71"/>
    </location>
</feature>
<organism evidence="2 3">
    <name type="scientific">Hyaloscypha bicolor E</name>
    <dbReference type="NCBI Taxonomy" id="1095630"/>
    <lineage>
        <taxon>Eukaryota</taxon>
        <taxon>Fungi</taxon>
        <taxon>Dikarya</taxon>
        <taxon>Ascomycota</taxon>
        <taxon>Pezizomycotina</taxon>
        <taxon>Leotiomycetes</taxon>
        <taxon>Helotiales</taxon>
        <taxon>Hyaloscyphaceae</taxon>
        <taxon>Hyaloscypha</taxon>
        <taxon>Hyaloscypha bicolor</taxon>
    </lineage>
</organism>